<gene>
    <name evidence="2" type="ORF">DS2_07678</name>
</gene>
<reference evidence="2 3" key="1">
    <citation type="journal article" date="2014" name="Genome Announc.">
        <title>Draft Genome Sequence of the Agar-Degrading Bacterium Catenovulum sp. Strain DS-2, Isolated from Intestines of Haliotis diversicolor.</title>
        <authorList>
            <person name="Shan D."/>
            <person name="Li X."/>
            <person name="Gu Z."/>
            <person name="Wei G."/>
            <person name="Gao Z."/>
            <person name="Shao Z."/>
        </authorList>
    </citation>
    <scope>NUCLEOTIDE SEQUENCE [LARGE SCALE GENOMIC DNA]</scope>
    <source>
        <strain evidence="2 3">DS-2</strain>
    </source>
</reference>
<dbReference type="PROSITE" id="PS51257">
    <property type="entry name" value="PROKAR_LIPOPROTEIN"/>
    <property type="match status" value="1"/>
</dbReference>
<proteinExistence type="predicted"/>
<organism evidence="2 3">
    <name type="scientific">Catenovulum agarivorans DS-2</name>
    <dbReference type="NCBI Taxonomy" id="1328313"/>
    <lineage>
        <taxon>Bacteria</taxon>
        <taxon>Pseudomonadati</taxon>
        <taxon>Pseudomonadota</taxon>
        <taxon>Gammaproteobacteria</taxon>
        <taxon>Alteromonadales</taxon>
        <taxon>Alteromonadaceae</taxon>
        <taxon>Catenovulum</taxon>
    </lineage>
</organism>
<evidence type="ECO:0000256" key="1">
    <source>
        <dbReference type="SAM" id="SignalP"/>
    </source>
</evidence>
<feature type="chain" id="PRO_5004901199" description="BNR repeat-containing family member" evidence="1">
    <location>
        <begin position="25"/>
        <end position="493"/>
    </location>
</feature>
<dbReference type="eggNOG" id="ENOG502Z8MH">
    <property type="taxonomic scope" value="Bacteria"/>
</dbReference>
<dbReference type="InterPro" id="IPR036278">
    <property type="entry name" value="Sialidase_sf"/>
</dbReference>
<feature type="signal peptide" evidence="1">
    <location>
        <begin position="1"/>
        <end position="24"/>
    </location>
</feature>
<dbReference type="OrthoDB" id="3493799at2"/>
<name>W7QEZ4_9ALTE</name>
<sequence>MKNPRIKRSLIPLASLFATSILLFGCGGTANTLSQAENTKVKVEYFANNALGNSLAVVQHPAGIHKNGITYVSYQGPLEDPYVASYNHDSGQWLGPFKAGISELGKDAEQPKKIDNHGKPTMIIDDLGYIHVFFGGHGGDKRHGKNPLGNIHYGGNKHAVSKRPYDITEWEELDNITPFGTYNQAVKMDNGDIYLFYRHGAHRSDWVYQKSTDHGRTFGPAVSFLKHKKRKDIAADDSWYAWVTKGHGDDIIISYDYHVCWNHKANNGRGHTTERHNVYYMVFNTKTGEWKNVNGKALQLPVTKEAADIHTLVASTGKDWTFNGSAHLDENGYPHIGINIGKDLGAKTGGPKQTSYFKWTGSQWVGGKPVNTQARLDNTDTRGDFMIKSSNEVSFILGYKEQEQAILSYFNSTDGGNTFVKGQELLRKQKAGWALTALIENAHPDARMIVAEKPQGSSWNKVYLIGDNGPIMRDKSQADVLTLKDKQRLENYK</sequence>
<protein>
    <recommendedName>
        <fullName evidence="4">BNR repeat-containing family member</fullName>
    </recommendedName>
</protein>
<dbReference type="Proteomes" id="UP000019276">
    <property type="component" value="Unassembled WGS sequence"/>
</dbReference>
<accession>W7QEZ4</accession>
<dbReference type="STRING" id="1328313.DS2_07678"/>
<dbReference type="SUPFAM" id="SSF50939">
    <property type="entry name" value="Sialidases"/>
    <property type="match status" value="1"/>
</dbReference>
<evidence type="ECO:0000313" key="2">
    <source>
        <dbReference type="EMBL" id="EWH10496.1"/>
    </source>
</evidence>
<dbReference type="RefSeq" id="WP_051479720.1">
    <property type="nucleotide sequence ID" value="NZ_ARZY01000011.1"/>
</dbReference>
<evidence type="ECO:0000313" key="3">
    <source>
        <dbReference type="Proteomes" id="UP000019276"/>
    </source>
</evidence>
<comment type="caution">
    <text evidence="2">The sequence shown here is derived from an EMBL/GenBank/DDBJ whole genome shotgun (WGS) entry which is preliminary data.</text>
</comment>
<evidence type="ECO:0008006" key="4">
    <source>
        <dbReference type="Google" id="ProtNLM"/>
    </source>
</evidence>
<dbReference type="PATRIC" id="fig|1328313.3.peg.1569"/>
<keyword evidence="1" id="KW-0732">Signal</keyword>
<dbReference type="Pfam" id="PF15892">
    <property type="entry name" value="BNR_4"/>
    <property type="match status" value="1"/>
</dbReference>
<dbReference type="EMBL" id="ARZY01000011">
    <property type="protein sequence ID" value="EWH10496.1"/>
    <property type="molecule type" value="Genomic_DNA"/>
</dbReference>
<dbReference type="AlphaFoldDB" id="W7QEZ4"/>
<keyword evidence="3" id="KW-1185">Reference proteome</keyword>